<dbReference type="GO" id="GO:0003677">
    <property type="term" value="F:DNA binding"/>
    <property type="evidence" value="ECO:0007669"/>
    <property type="project" value="UniProtKB-KW"/>
</dbReference>
<dbReference type="RefSeq" id="WP_155366237.1">
    <property type="nucleotide sequence ID" value="NZ_CP043930.1"/>
</dbReference>
<keyword evidence="1" id="KW-0805">Transcription regulation</keyword>
<dbReference type="CDD" id="cd06170">
    <property type="entry name" value="LuxR_C_like"/>
    <property type="match status" value="1"/>
</dbReference>
<proteinExistence type="predicted"/>
<keyword evidence="8" id="KW-1185">Reference proteome</keyword>
<dbReference type="PANTHER" id="PTHR44688:SF16">
    <property type="entry name" value="DNA-BINDING TRANSCRIPTIONAL ACTIVATOR DEVR_DOSR"/>
    <property type="match status" value="1"/>
</dbReference>
<dbReference type="Pfam" id="PF00196">
    <property type="entry name" value="GerE"/>
    <property type="match status" value="1"/>
</dbReference>
<dbReference type="InterPro" id="IPR016032">
    <property type="entry name" value="Sig_transdc_resp-reg_C-effctor"/>
</dbReference>
<evidence type="ECO:0000259" key="5">
    <source>
        <dbReference type="PROSITE" id="PS50043"/>
    </source>
</evidence>
<dbReference type="PRINTS" id="PR00038">
    <property type="entry name" value="HTHLUXR"/>
</dbReference>
<evidence type="ECO:0000256" key="3">
    <source>
        <dbReference type="ARBA" id="ARBA00023163"/>
    </source>
</evidence>
<dbReference type="SUPFAM" id="SSF46894">
    <property type="entry name" value="C-terminal effector domain of the bipartite response regulators"/>
    <property type="match status" value="1"/>
</dbReference>
<dbReference type="GO" id="GO:0000160">
    <property type="term" value="P:phosphorelay signal transduction system"/>
    <property type="evidence" value="ECO:0007669"/>
    <property type="project" value="InterPro"/>
</dbReference>
<reference evidence="7 8" key="1">
    <citation type="submission" date="2019-09" db="EMBL/GenBank/DDBJ databases">
        <title>Gimesia benthica sp. nov., a novel bacterium isolated from deep-sea water of the Northwest Indian Ocean.</title>
        <authorList>
            <person name="Dai X."/>
        </authorList>
    </citation>
    <scope>NUCLEOTIDE SEQUENCE [LARGE SCALE GENOMIC DNA]</scope>
    <source>
        <strain evidence="7 8">E7</strain>
    </source>
</reference>
<name>A0A6I6AHM1_9PLAN</name>
<dbReference type="GO" id="GO:0006355">
    <property type="term" value="P:regulation of DNA-templated transcription"/>
    <property type="evidence" value="ECO:0007669"/>
    <property type="project" value="InterPro"/>
</dbReference>
<gene>
    <name evidence="7" type="ORF">F1728_24150</name>
</gene>
<keyword evidence="2" id="KW-0238">DNA-binding</keyword>
<feature type="domain" description="Response regulatory" evidence="6">
    <location>
        <begin position="1"/>
        <end position="63"/>
    </location>
</feature>
<accession>A0A6I6AHM1</accession>
<dbReference type="Proteomes" id="UP000427281">
    <property type="component" value="Chromosome"/>
</dbReference>
<evidence type="ECO:0000256" key="1">
    <source>
        <dbReference type="ARBA" id="ARBA00023015"/>
    </source>
</evidence>
<dbReference type="Gene3D" id="1.10.10.10">
    <property type="entry name" value="Winged helix-like DNA-binding domain superfamily/Winged helix DNA-binding domain"/>
    <property type="match status" value="1"/>
</dbReference>
<dbReference type="PANTHER" id="PTHR44688">
    <property type="entry name" value="DNA-BINDING TRANSCRIPTIONAL ACTIVATOR DEVR_DOSR"/>
    <property type="match status" value="1"/>
</dbReference>
<dbReference type="EMBL" id="CP043930">
    <property type="protein sequence ID" value="QGQ25586.1"/>
    <property type="molecule type" value="Genomic_DNA"/>
</dbReference>
<keyword evidence="3" id="KW-0804">Transcription</keyword>
<evidence type="ECO:0000256" key="2">
    <source>
        <dbReference type="ARBA" id="ARBA00023125"/>
    </source>
</evidence>
<dbReference type="PROSITE" id="PS50110">
    <property type="entry name" value="RESPONSE_REGULATORY"/>
    <property type="match status" value="1"/>
</dbReference>
<evidence type="ECO:0000313" key="8">
    <source>
        <dbReference type="Proteomes" id="UP000427281"/>
    </source>
</evidence>
<comment type="caution">
    <text evidence="4">Lacks conserved residue(s) required for the propagation of feature annotation.</text>
</comment>
<dbReference type="AlphaFoldDB" id="A0A6I6AHM1"/>
<dbReference type="InterPro" id="IPR036388">
    <property type="entry name" value="WH-like_DNA-bd_sf"/>
</dbReference>
<evidence type="ECO:0000313" key="7">
    <source>
        <dbReference type="EMBL" id="QGQ25586.1"/>
    </source>
</evidence>
<evidence type="ECO:0000256" key="4">
    <source>
        <dbReference type="PROSITE-ProRule" id="PRU00169"/>
    </source>
</evidence>
<organism evidence="7 8">
    <name type="scientific">Gimesia benthica</name>
    <dbReference type="NCBI Taxonomy" id="2608982"/>
    <lineage>
        <taxon>Bacteria</taxon>
        <taxon>Pseudomonadati</taxon>
        <taxon>Planctomycetota</taxon>
        <taxon>Planctomycetia</taxon>
        <taxon>Planctomycetales</taxon>
        <taxon>Planctomycetaceae</taxon>
        <taxon>Gimesia</taxon>
    </lineage>
</organism>
<dbReference type="Pfam" id="PF00072">
    <property type="entry name" value="Response_reg"/>
    <property type="match status" value="1"/>
</dbReference>
<dbReference type="SUPFAM" id="SSF52172">
    <property type="entry name" value="CheY-like"/>
    <property type="match status" value="1"/>
</dbReference>
<dbReference type="PROSITE" id="PS50043">
    <property type="entry name" value="HTH_LUXR_2"/>
    <property type="match status" value="1"/>
</dbReference>
<dbReference type="SMART" id="SM00421">
    <property type="entry name" value="HTH_LUXR"/>
    <property type="match status" value="1"/>
</dbReference>
<dbReference type="InterPro" id="IPR000792">
    <property type="entry name" value="Tscrpt_reg_LuxR_C"/>
</dbReference>
<dbReference type="InterPro" id="IPR001789">
    <property type="entry name" value="Sig_transdc_resp-reg_receiver"/>
</dbReference>
<evidence type="ECO:0000259" key="6">
    <source>
        <dbReference type="PROSITE" id="PS50110"/>
    </source>
</evidence>
<sequence length="157" mass="17736">MPDICGIEAMELIRRKGVYHPVVIISAYGDIEKAVSVIKLGACDYLEKPFDKERCINAIEYAISQLDADGILSDADGYEYLRLYDRLTRREKQIFQLIADGQTGKQIANSMSISYRTMEKHKANVLKKLGGSSVTEIVHILYKIKDMPAYQKDESSP</sequence>
<dbReference type="Gene3D" id="3.40.50.2300">
    <property type="match status" value="1"/>
</dbReference>
<dbReference type="KEGG" id="gim:F1728_24150"/>
<protein>
    <submittedName>
        <fullName evidence="7">Response regulator</fullName>
    </submittedName>
</protein>
<feature type="domain" description="HTH luxR-type" evidence="5">
    <location>
        <begin position="80"/>
        <end position="145"/>
    </location>
</feature>
<dbReference type="InterPro" id="IPR011006">
    <property type="entry name" value="CheY-like_superfamily"/>
</dbReference>